<dbReference type="AlphaFoldDB" id="A0A811YZU7"/>
<dbReference type="GO" id="GO:0005689">
    <property type="term" value="C:U12-type spliceosomal complex"/>
    <property type="evidence" value="ECO:0007669"/>
    <property type="project" value="TreeGrafter"/>
</dbReference>
<proteinExistence type="inferred from homology"/>
<dbReference type="GO" id="GO:0005687">
    <property type="term" value="C:U4 snRNP"/>
    <property type="evidence" value="ECO:0007669"/>
    <property type="project" value="TreeGrafter"/>
</dbReference>
<accession>A0A811YZU7</accession>
<dbReference type="EMBL" id="CAJHUB010000755">
    <property type="protein sequence ID" value="CAD7683037.1"/>
    <property type="molecule type" value="Genomic_DNA"/>
</dbReference>
<dbReference type="Proteomes" id="UP000645828">
    <property type="component" value="Unassembled WGS sequence"/>
</dbReference>
<name>A0A811YZU7_NYCPR</name>
<dbReference type="GO" id="GO:0097526">
    <property type="term" value="C:spliceosomal tri-snRNP complex"/>
    <property type="evidence" value="ECO:0007669"/>
    <property type="project" value="TreeGrafter"/>
</dbReference>
<keyword evidence="2" id="KW-0687">Ribonucleoprotein</keyword>
<dbReference type="GO" id="GO:0005682">
    <property type="term" value="C:U5 snRNP"/>
    <property type="evidence" value="ECO:0007669"/>
    <property type="project" value="TreeGrafter"/>
</dbReference>
<dbReference type="GO" id="GO:0071004">
    <property type="term" value="C:U2-type prespliceosome"/>
    <property type="evidence" value="ECO:0007669"/>
    <property type="project" value="TreeGrafter"/>
</dbReference>
<feature type="domain" description="Sm" evidence="3">
    <location>
        <begin position="1"/>
        <end position="40"/>
    </location>
</feature>
<dbReference type="InterPro" id="IPR044641">
    <property type="entry name" value="Lsm7/SmG-like"/>
</dbReference>
<evidence type="ECO:0000259" key="3">
    <source>
        <dbReference type="Pfam" id="PF01423"/>
    </source>
</evidence>
<dbReference type="PANTHER" id="PTHR10553:SF26">
    <property type="entry name" value="SMALL NUCLEAR RIBONUCLEOPROTEIN G-RELATED"/>
    <property type="match status" value="1"/>
</dbReference>
<gene>
    <name evidence="4" type="ORF">NYPRO_LOCUS15829</name>
</gene>
<dbReference type="PANTHER" id="PTHR10553">
    <property type="entry name" value="SMALL NUCLEAR RIBONUCLEOPROTEIN"/>
    <property type="match status" value="1"/>
</dbReference>
<dbReference type="InterPro" id="IPR001163">
    <property type="entry name" value="Sm_dom_euk/arc"/>
</dbReference>
<protein>
    <submittedName>
        <fullName evidence="4">(raccoon dog) hypothetical protein</fullName>
    </submittedName>
</protein>
<dbReference type="Gene3D" id="2.30.30.100">
    <property type="match status" value="1"/>
</dbReference>
<evidence type="ECO:0000313" key="5">
    <source>
        <dbReference type="Proteomes" id="UP000645828"/>
    </source>
</evidence>
<keyword evidence="5" id="KW-1185">Reference proteome</keyword>
<evidence type="ECO:0000256" key="1">
    <source>
        <dbReference type="ARBA" id="ARBA00006850"/>
    </source>
</evidence>
<reference evidence="4" key="1">
    <citation type="submission" date="2020-12" db="EMBL/GenBank/DDBJ databases">
        <authorList>
            <consortium name="Molecular Ecology Group"/>
        </authorList>
    </citation>
    <scope>NUCLEOTIDE SEQUENCE</scope>
    <source>
        <strain evidence="4">TBG_1078</strain>
    </source>
</reference>
<dbReference type="GO" id="GO:0034719">
    <property type="term" value="C:SMN-Sm protein complex"/>
    <property type="evidence" value="ECO:0007669"/>
    <property type="project" value="TreeGrafter"/>
</dbReference>
<dbReference type="Pfam" id="PF01423">
    <property type="entry name" value="LSM"/>
    <property type="match status" value="1"/>
</dbReference>
<dbReference type="GO" id="GO:0071011">
    <property type="term" value="C:precatalytic spliceosome"/>
    <property type="evidence" value="ECO:0007669"/>
    <property type="project" value="TreeGrafter"/>
</dbReference>
<evidence type="ECO:0000313" key="4">
    <source>
        <dbReference type="EMBL" id="CAD7683037.1"/>
    </source>
</evidence>
<dbReference type="SUPFAM" id="SSF50182">
    <property type="entry name" value="Sm-like ribonucleoproteins"/>
    <property type="match status" value="1"/>
</dbReference>
<sequence length="81" mass="9054">MDKKLSLKLHGGRHVQGIMQGFDPFMNPVIDECMEMGTIGKKLWNGGNMKKECHHTGSLGMSVFTRKSTTSDYPLFIVPVL</sequence>
<dbReference type="GO" id="GO:0003723">
    <property type="term" value="F:RNA binding"/>
    <property type="evidence" value="ECO:0007669"/>
    <property type="project" value="TreeGrafter"/>
</dbReference>
<dbReference type="GO" id="GO:0005685">
    <property type="term" value="C:U1 snRNP"/>
    <property type="evidence" value="ECO:0007669"/>
    <property type="project" value="TreeGrafter"/>
</dbReference>
<organism evidence="4 5">
    <name type="scientific">Nyctereutes procyonoides</name>
    <name type="common">Raccoon dog</name>
    <name type="synonym">Canis procyonoides</name>
    <dbReference type="NCBI Taxonomy" id="34880"/>
    <lineage>
        <taxon>Eukaryota</taxon>
        <taxon>Metazoa</taxon>
        <taxon>Chordata</taxon>
        <taxon>Craniata</taxon>
        <taxon>Vertebrata</taxon>
        <taxon>Euteleostomi</taxon>
        <taxon>Mammalia</taxon>
        <taxon>Eutheria</taxon>
        <taxon>Laurasiatheria</taxon>
        <taxon>Carnivora</taxon>
        <taxon>Caniformia</taxon>
        <taxon>Canidae</taxon>
        <taxon>Nyctereutes</taxon>
    </lineage>
</organism>
<dbReference type="GO" id="GO:0000398">
    <property type="term" value="P:mRNA splicing, via spliceosome"/>
    <property type="evidence" value="ECO:0007669"/>
    <property type="project" value="TreeGrafter"/>
</dbReference>
<dbReference type="GO" id="GO:0043186">
    <property type="term" value="C:P granule"/>
    <property type="evidence" value="ECO:0007669"/>
    <property type="project" value="TreeGrafter"/>
</dbReference>
<dbReference type="InterPro" id="IPR010920">
    <property type="entry name" value="LSM_dom_sf"/>
</dbReference>
<dbReference type="GO" id="GO:0071013">
    <property type="term" value="C:catalytic step 2 spliceosome"/>
    <property type="evidence" value="ECO:0007669"/>
    <property type="project" value="TreeGrafter"/>
</dbReference>
<evidence type="ECO:0000256" key="2">
    <source>
        <dbReference type="ARBA" id="ARBA00023274"/>
    </source>
</evidence>
<comment type="caution">
    <text evidence="4">The sequence shown here is derived from an EMBL/GenBank/DDBJ whole genome shotgun (WGS) entry which is preliminary data.</text>
</comment>
<dbReference type="GO" id="GO:0005686">
    <property type="term" value="C:U2 snRNP"/>
    <property type="evidence" value="ECO:0007669"/>
    <property type="project" value="TreeGrafter"/>
</dbReference>
<comment type="similarity">
    <text evidence="1">Belongs to the snRNP Sm proteins family.</text>
</comment>